<protein>
    <submittedName>
        <fullName evidence="1">Uncharacterized protein</fullName>
    </submittedName>
</protein>
<dbReference type="AlphaFoldDB" id="A0A1F5YGD8"/>
<organism evidence="1 2">
    <name type="scientific">Candidatus Gottesmanbacteria bacterium RBG_13_37_7</name>
    <dbReference type="NCBI Taxonomy" id="1798369"/>
    <lineage>
        <taxon>Bacteria</taxon>
        <taxon>Candidatus Gottesmaniibacteriota</taxon>
    </lineage>
</organism>
<dbReference type="EMBL" id="MFIY01000063">
    <property type="protein sequence ID" value="OGF99245.1"/>
    <property type="molecule type" value="Genomic_DNA"/>
</dbReference>
<evidence type="ECO:0000313" key="1">
    <source>
        <dbReference type="EMBL" id="OGF99245.1"/>
    </source>
</evidence>
<evidence type="ECO:0000313" key="2">
    <source>
        <dbReference type="Proteomes" id="UP000178230"/>
    </source>
</evidence>
<sequence>MFNEEAMRQAGKTAPEFGLRLQKQQQILSLLRERGEVDWNIAAGDYAQRSMVIGLPILPEVLRDRDFDSDNLWGMERYFAGLINKMLSDNSSKPVVVLDLGGMGGVSWCKLARHFETDVSAGRVVFVVSNISYDPDQNKPTSTTNLINQKREFILNSKRLVHYIKADSAQLSKVTLHTSSGDICLRGNTDIVHESDSLTFHTQVPELEIPRIYDLLSERGVYLCAAGRPSNLLIHDGGKNLHYREMGVEIARKKLEERGLIRVDKIEEGETKGRELIYQVFRNRQAPPIQLES</sequence>
<name>A0A1F5YGD8_9BACT</name>
<comment type="caution">
    <text evidence="1">The sequence shown here is derived from an EMBL/GenBank/DDBJ whole genome shotgun (WGS) entry which is preliminary data.</text>
</comment>
<reference evidence="1 2" key="1">
    <citation type="journal article" date="2016" name="Nat. Commun.">
        <title>Thousands of microbial genomes shed light on interconnected biogeochemical processes in an aquifer system.</title>
        <authorList>
            <person name="Anantharaman K."/>
            <person name="Brown C.T."/>
            <person name="Hug L.A."/>
            <person name="Sharon I."/>
            <person name="Castelle C.J."/>
            <person name="Probst A.J."/>
            <person name="Thomas B.C."/>
            <person name="Singh A."/>
            <person name="Wilkins M.J."/>
            <person name="Karaoz U."/>
            <person name="Brodie E.L."/>
            <person name="Williams K.H."/>
            <person name="Hubbard S.S."/>
            <person name="Banfield J.F."/>
        </authorList>
    </citation>
    <scope>NUCLEOTIDE SEQUENCE [LARGE SCALE GENOMIC DNA]</scope>
</reference>
<proteinExistence type="predicted"/>
<dbReference type="Proteomes" id="UP000178230">
    <property type="component" value="Unassembled WGS sequence"/>
</dbReference>
<gene>
    <name evidence="1" type="ORF">A2Y99_03165</name>
</gene>
<accession>A0A1F5YGD8</accession>